<protein>
    <recommendedName>
        <fullName evidence="2">histidine kinase</fullName>
        <ecNumber evidence="2">2.7.13.3</ecNumber>
    </recommendedName>
</protein>
<dbReference type="Proteomes" id="UP000008204">
    <property type="component" value="Chromosome"/>
</dbReference>
<evidence type="ECO:0000259" key="7">
    <source>
        <dbReference type="PROSITE" id="PS50109"/>
    </source>
</evidence>
<feature type="domain" description="Histidine kinase" evidence="7">
    <location>
        <begin position="156"/>
        <end position="395"/>
    </location>
</feature>
<dbReference type="CDD" id="cd19920">
    <property type="entry name" value="REC_PA4781-like"/>
    <property type="match status" value="1"/>
</dbReference>
<dbReference type="InterPro" id="IPR011006">
    <property type="entry name" value="CheY-like_superfamily"/>
</dbReference>
<evidence type="ECO:0000256" key="6">
    <source>
        <dbReference type="PROSITE-ProRule" id="PRU00169"/>
    </source>
</evidence>
<reference evidence="10" key="1">
    <citation type="journal article" date="2011" name="MBio">
        <title>Novel metabolic attributes of the genus Cyanothece, comprising a group of unicellular nitrogen-fixing Cyanobacteria.</title>
        <authorList>
            <person name="Bandyopadhyay A."/>
            <person name="Elvitigala T."/>
            <person name="Welsh E."/>
            <person name="Stockel J."/>
            <person name="Liberton M."/>
            <person name="Min H."/>
            <person name="Sherman L.A."/>
            <person name="Pakrasi H.B."/>
        </authorList>
    </citation>
    <scope>NUCLEOTIDE SEQUENCE [LARGE SCALE GENOMIC DNA]</scope>
    <source>
        <strain evidence="10">PCC 8801</strain>
    </source>
</reference>
<dbReference type="InterPro" id="IPR004358">
    <property type="entry name" value="Sig_transdc_His_kin-like_C"/>
</dbReference>
<dbReference type="Pfam" id="PF00072">
    <property type="entry name" value="Response_reg"/>
    <property type="match status" value="1"/>
</dbReference>
<dbReference type="InterPro" id="IPR003661">
    <property type="entry name" value="HisK_dim/P_dom"/>
</dbReference>
<dbReference type="OrthoDB" id="418136at2"/>
<keyword evidence="4 9" id="KW-0418">Kinase</keyword>
<evidence type="ECO:0000259" key="8">
    <source>
        <dbReference type="PROSITE" id="PS50110"/>
    </source>
</evidence>
<dbReference type="PROSITE" id="PS50109">
    <property type="entry name" value="HIS_KIN"/>
    <property type="match status" value="1"/>
</dbReference>
<dbReference type="SMART" id="SM00387">
    <property type="entry name" value="HATPase_c"/>
    <property type="match status" value="1"/>
</dbReference>
<gene>
    <name evidence="9" type="ordered locus">PCC8801_2743</name>
</gene>
<dbReference type="InterPro" id="IPR005467">
    <property type="entry name" value="His_kinase_dom"/>
</dbReference>
<dbReference type="Gene3D" id="3.30.565.10">
    <property type="entry name" value="Histidine kinase-like ATPase, C-terminal domain"/>
    <property type="match status" value="1"/>
</dbReference>
<evidence type="ECO:0000256" key="5">
    <source>
        <dbReference type="ARBA" id="ARBA00023012"/>
    </source>
</evidence>
<dbReference type="HOGENOM" id="CLU_000445_114_72_3"/>
<dbReference type="PANTHER" id="PTHR43547">
    <property type="entry name" value="TWO-COMPONENT HISTIDINE KINASE"/>
    <property type="match status" value="1"/>
</dbReference>
<evidence type="ECO:0000313" key="9">
    <source>
        <dbReference type="EMBL" id="ACK66744.1"/>
    </source>
</evidence>
<dbReference type="SUPFAM" id="SSF52172">
    <property type="entry name" value="CheY-like"/>
    <property type="match status" value="1"/>
</dbReference>
<dbReference type="SMART" id="SM00448">
    <property type="entry name" value="REC"/>
    <property type="match status" value="1"/>
</dbReference>
<keyword evidence="4 9" id="KW-0808">Transferase</keyword>
<dbReference type="GO" id="GO:0000155">
    <property type="term" value="F:phosphorelay sensor kinase activity"/>
    <property type="evidence" value="ECO:0007669"/>
    <property type="project" value="InterPro"/>
</dbReference>
<dbReference type="KEGG" id="cyp:PCC8801_2743"/>
<keyword evidence="10" id="KW-1185">Reference proteome</keyword>
<sequence length="395" mass="44478">MIDSMTKDKGNLLVVDDTPDNLRLLSAMLSEQGYKVRKALNGQIALNTVSQVPPDVILLDINMAGMNGYEVCKILKSDQETQDIPVIFISALDDVLDKVKAFEVGGVDYITKPFQCEEVIARIENQLTIQRQRKQLQQEINERQKTEETLRVYLHAVSHDLRNPVLGLSMVLKNFLKRAKIQKTETINISKTVLQQMVASCDRQLNLINSLVETQQFEMGGVALNCQPLNLFSLSQKLVTEWEPMLQEHQASLEILIPSDLPCVKADSDRLWRVFENLLANALKHNQPGLKLTLDAEIFNPETSEIVIQNESSKSEFKINMIVCKFMDNGVGMTPEKGKTLFERYHRGDGANKTLGLGLGLYLCRQIIEAHGGQIGVITHPNEGAKFWFTLPIFS</sequence>
<evidence type="ECO:0000313" key="10">
    <source>
        <dbReference type="Proteomes" id="UP000008204"/>
    </source>
</evidence>
<accession>B7K5L1</accession>
<evidence type="ECO:0000256" key="2">
    <source>
        <dbReference type="ARBA" id="ARBA00012438"/>
    </source>
</evidence>
<name>B7K5L1_RIPO1</name>
<feature type="modified residue" description="4-aspartylphosphate" evidence="6">
    <location>
        <position position="60"/>
    </location>
</feature>
<dbReference type="Pfam" id="PF02518">
    <property type="entry name" value="HATPase_c"/>
    <property type="match status" value="1"/>
</dbReference>
<dbReference type="PRINTS" id="PR00344">
    <property type="entry name" value="BCTRLSENSOR"/>
</dbReference>
<feature type="domain" description="Response regulatory" evidence="8">
    <location>
        <begin position="11"/>
        <end position="127"/>
    </location>
</feature>
<dbReference type="EC" id="2.7.13.3" evidence="2"/>
<dbReference type="PROSITE" id="PS50110">
    <property type="entry name" value="RESPONSE_REGULATORY"/>
    <property type="match status" value="1"/>
</dbReference>
<dbReference type="Gene3D" id="3.40.50.2300">
    <property type="match status" value="1"/>
</dbReference>
<comment type="catalytic activity">
    <reaction evidence="1">
        <text>ATP + protein L-histidine = ADP + protein N-phospho-L-histidine.</text>
        <dbReference type="EC" id="2.7.13.3"/>
    </reaction>
</comment>
<keyword evidence="5" id="KW-0902">Two-component regulatory system</keyword>
<dbReference type="eggNOG" id="COG2205">
    <property type="taxonomic scope" value="Bacteria"/>
</dbReference>
<dbReference type="CDD" id="cd00075">
    <property type="entry name" value="HATPase"/>
    <property type="match status" value="1"/>
</dbReference>
<dbReference type="InterPro" id="IPR003594">
    <property type="entry name" value="HATPase_dom"/>
</dbReference>
<dbReference type="SMART" id="SM00388">
    <property type="entry name" value="HisKA"/>
    <property type="match status" value="1"/>
</dbReference>
<dbReference type="InterPro" id="IPR001789">
    <property type="entry name" value="Sig_transdc_resp-reg_receiver"/>
</dbReference>
<dbReference type="AlphaFoldDB" id="B7K5L1"/>
<dbReference type="eggNOG" id="COG3706">
    <property type="taxonomic scope" value="Bacteria"/>
</dbReference>
<evidence type="ECO:0000256" key="4">
    <source>
        <dbReference type="ARBA" id="ARBA00022777"/>
    </source>
</evidence>
<dbReference type="SUPFAM" id="SSF55874">
    <property type="entry name" value="ATPase domain of HSP90 chaperone/DNA topoisomerase II/histidine kinase"/>
    <property type="match status" value="1"/>
</dbReference>
<dbReference type="STRING" id="41431.PCC8801_2743"/>
<dbReference type="InterPro" id="IPR036890">
    <property type="entry name" value="HATPase_C_sf"/>
</dbReference>
<evidence type="ECO:0000256" key="1">
    <source>
        <dbReference type="ARBA" id="ARBA00000085"/>
    </source>
</evidence>
<dbReference type="EMBL" id="CP001287">
    <property type="protein sequence ID" value="ACK66744.1"/>
    <property type="molecule type" value="Genomic_DNA"/>
</dbReference>
<dbReference type="PANTHER" id="PTHR43547:SF2">
    <property type="entry name" value="HYBRID SIGNAL TRANSDUCTION HISTIDINE KINASE C"/>
    <property type="match status" value="1"/>
</dbReference>
<keyword evidence="3 6" id="KW-0597">Phosphoprotein</keyword>
<dbReference type="Gene3D" id="1.10.287.130">
    <property type="match status" value="1"/>
</dbReference>
<organism evidence="9 10">
    <name type="scientific">Rippkaea orientalis (strain PCC 8801 / RF-1)</name>
    <name type="common">Cyanothece sp. (strain PCC 8801)</name>
    <dbReference type="NCBI Taxonomy" id="41431"/>
    <lineage>
        <taxon>Bacteria</taxon>
        <taxon>Bacillati</taxon>
        <taxon>Cyanobacteriota</taxon>
        <taxon>Cyanophyceae</taxon>
        <taxon>Oscillatoriophycideae</taxon>
        <taxon>Chroococcales</taxon>
        <taxon>Aphanothecaceae</taxon>
        <taxon>Rippkaea</taxon>
        <taxon>Rippkaea orientalis</taxon>
    </lineage>
</organism>
<dbReference type="CDD" id="cd00082">
    <property type="entry name" value="HisKA"/>
    <property type="match status" value="1"/>
</dbReference>
<evidence type="ECO:0000256" key="3">
    <source>
        <dbReference type="ARBA" id="ARBA00022553"/>
    </source>
</evidence>
<proteinExistence type="predicted"/>